<dbReference type="STRING" id="937218.SAMN06297251_10970"/>
<keyword evidence="4" id="KW-1185">Reference proteome</keyword>
<dbReference type="InterPro" id="IPR029069">
    <property type="entry name" value="HotDog_dom_sf"/>
</dbReference>
<protein>
    <submittedName>
        <fullName evidence="3">Acyl-CoA thioester hydrolase</fullName>
    </submittedName>
</protein>
<reference evidence="3 4" key="1">
    <citation type="submission" date="2017-04" db="EMBL/GenBank/DDBJ databases">
        <authorList>
            <person name="Afonso C.L."/>
            <person name="Miller P.J."/>
            <person name="Scott M.A."/>
            <person name="Spackman E."/>
            <person name="Goraichik I."/>
            <person name="Dimitrov K.M."/>
            <person name="Suarez D.L."/>
            <person name="Swayne D.E."/>
        </authorList>
    </citation>
    <scope>NUCLEOTIDE SEQUENCE [LARGE SCALE GENOMIC DNA]</scope>
    <source>
        <strain evidence="3 4">CGMCC 1.10972</strain>
    </source>
</reference>
<dbReference type="InterPro" id="IPR050563">
    <property type="entry name" value="4-hydroxybenzoyl-CoA_TE"/>
</dbReference>
<dbReference type="Proteomes" id="UP000192656">
    <property type="component" value="Unassembled WGS sequence"/>
</dbReference>
<evidence type="ECO:0000256" key="2">
    <source>
        <dbReference type="ARBA" id="ARBA00022801"/>
    </source>
</evidence>
<evidence type="ECO:0000313" key="3">
    <source>
        <dbReference type="EMBL" id="SMC81976.1"/>
    </source>
</evidence>
<accession>A0A1W2CA62</accession>
<sequence length="148" mass="16268">MENRTPPTIEDFPFRATEKLRFGDMDRQGHVNNVAYMSFFETGRVELLYDVKAPIIPSHMAFVVAKIAIEFHAEMLWPGEILVGTRIGRIGRSSAGIEQAIFQNGRCCAIADSVVVLTDTKTRRSTPLPEETIAAFQAGLAPSAGQDA</sequence>
<gene>
    <name evidence="3" type="ORF">SAMN06297251_10970</name>
</gene>
<proteinExistence type="inferred from homology"/>
<name>A0A1W2CA62_9HYPH</name>
<dbReference type="CDD" id="cd00586">
    <property type="entry name" value="4HBT"/>
    <property type="match status" value="1"/>
</dbReference>
<dbReference type="GO" id="GO:0047617">
    <property type="term" value="F:fatty acyl-CoA hydrolase activity"/>
    <property type="evidence" value="ECO:0007669"/>
    <property type="project" value="TreeGrafter"/>
</dbReference>
<dbReference type="AlphaFoldDB" id="A0A1W2CA62"/>
<dbReference type="EMBL" id="FWXR01000009">
    <property type="protein sequence ID" value="SMC81976.1"/>
    <property type="molecule type" value="Genomic_DNA"/>
</dbReference>
<evidence type="ECO:0000256" key="1">
    <source>
        <dbReference type="ARBA" id="ARBA00005953"/>
    </source>
</evidence>
<keyword evidence="2 3" id="KW-0378">Hydrolase</keyword>
<dbReference type="PANTHER" id="PTHR31793">
    <property type="entry name" value="4-HYDROXYBENZOYL-COA THIOESTERASE FAMILY MEMBER"/>
    <property type="match status" value="1"/>
</dbReference>
<dbReference type="Pfam" id="PF13279">
    <property type="entry name" value="4HBT_2"/>
    <property type="match status" value="1"/>
</dbReference>
<dbReference type="RefSeq" id="WP_244556913.1">
    <property type="nucleotide sequence ID" value="NZ_FWXR01000009.1"/>
</dbReference>
<dbReference type="Gene3D" id="3.10.129.10">
    <property type="entry name" value="Hotdog Thioesterase"/>
    <property type="match status" value="1"/>
</dbReference>
<organism evidence="3 4">
    <name type="scientific">Fulvimarina manganoxydans</name>
    <dbReference type="NCBI Taxonomy" id="937218"/>
    <lineage>
        <taxon>Bacteria</taxon>
        <taxon>Pseudomonadati</taxon>
        <taxon>Pseudomonadota</taxon>
        <taxon>Alphaproteobacteria</taxon>
        <taxon>Hyphomicrobiales</taxon>
        <taxon>Aurantimonadaceae</taxon>
        <taxon>Fulvimarina</taxon>
    </lineage>
</organism>
<dbReference type="PANTHER" id="PTHR31793:SF27">
    <property type="entry name" value="NOVEL THIOESTERASE SUPERFAMILY DOMAIN AND SAPOSIN A-TYPE DOMAIN CONTAINING PROTEIN (0610012H03RIK)"/>
    <property type="match status" value="1"/>
</dbReference>
<comment type="similarity">
    <text evidence="1">Belongs to the 4-hydroxybenzoyl-CoA thioesterase family.</text>
</comment>
<evidence type="ECO:0000313" key="4">
    <source>
        <dbReference type="Proteomes" id="UP000192656"/>
    </source>
</evidence>
<dbReference type="SUPFAM" id="SSF54637">
    <property type="entry name" value="Thioesterase/thiol ester dehydrase-isomerase"/>
    <property type="match status" value="1"/>
</dbReference>